<protein>
    <recommendedName>
        <fullName evidence="4">Outer membrane protein H</fullName>
    </recommendedName>
</protein>
<dbReference type="AlphaFoldDB" id="A0A3B1DY70"/>
<gene>
    <name evidence="3" type="ORF">MNBD_PLANCTO02-359</name>
</gene>
<dbReference type="SUPFAM" id="SSF111384">
    <property type="entry name" value="OmpH-like"/>
    <property type="match status" value="1"/>
</dbReference>
<dbReference type="GO" id="GO:0051082">
    <property type="term" value="F:unfolded protein binding"/>
    <property type="evidence" value="ECO:0007669"/>
    <property type="project" value="InterPro"/>
</dbReference>
<proteinExistence type="inferred from homology"/>
<sequence length="213" mass="24710">MKKQTLLAITFSVLVTTFITPVAVQAQESKSTPHRVGLVDVGLIFKQYEKLGDMQKALKSEFEQSDLKAKILTKQITDIQSKLKSNTLKKESPEYIRYERALVEKTNAFKSFRENLQREYLRKEAKMYKEIYSEVTQMVGHYARHYHYTLVIRFNRNGVKSGGSPQETMRKMNQLVIFHDSNVDITKSILKHLNEAYSKSKGIATGTRRIRKQ</sequence>
<dbReference type="GO" id="GO:0005829">
    <property type="term" value="C:cytosol"/>
    <property type="evidence" value="ECO:0007669"/>
    <property type="project" value="TreeGrafter"/>
</dbReference>
<dbReference type="Gene3D" id="3.30.910.20">
    <property type="entry name" value="Skp domain"/>
    <property type="match status" value="1"/>
</dbReference>
<accession>A0A3B1DY70</accession>
<reference evidence="3" key="1">
    <citation type="submission" date="2018-06" db="EMBL/GenBank/DDBJ databases">
        <authorList>
            <person name="Zhirakovskaya E."/>
        </authorList>
    </citation>
    <scope>NUCLEOTIDE SEQUENCE</scope>
</reference>
<evidence type="ECO:0008006" key="4">
    <source>
        <dbReference type="Google" id="ProtNLM"/>
    </source>
</evidence>
<dbReference type="InterPro" id="IPR024930">
    <property type="entry name" value="Skp_dom_sf"/>
</dbReference>
<dbReference type="PANTHER" id="PTHR35089">
    <property type="entry name" value="CHAPERONE PROTEIN SKP"/>
    <property type="match status" value="1"/>
</dbReference>
<dbReference type="SMART" id="SM00935">
    <property type="entry name" value="OmpH"/>
    <property type="match status" value="1"/>
</dbReference>
<evidence type="ECO:0000256" key="2">
    <source>
        <dbReference type="ARBA" id="ARBA00022729"/>
    </source>
</evidence>
<comment type="similarity">
    <text evidence="1">Belongs to the Skp family.</text>
</comment>
<organism evidence="3">
    <name type="scientific">hydrothermal vent metagenome</name>
    <dbReference type="NCBI Taxonomy" id="652676"/>
    <lineage>
        <taxon>unclassified sequences</taxon>
        <taxon>metagenomes</taxon>
        <taxon>ecological metagenomes</taxon>
    </lineage>
</organism>
<name>A0A3B1DY70_9ZZZZ</name>
<dbReference type="EMBL" id="UOGL01000449">
    <property type="protein sequence ID" value="VAX40500.1"/>
    <property type="molecule type" value="Genomic_DNA"/>
</dbReference>
<dbReference type="GO" id="GO:0050821">
    <property type="term" value="P:protein stabilization"/>
    <property type="evidence" value="ECO:0007669"/>
    <property type="project" value="TreeGrafter"/>
</dbReference>
<dbReference type="InterPro" id="IPR005632">
    <property type="entry name" value="Chaperone_Skp"/>
</dbReference>
<keyword evidence="2" id="KW-0732">Signal</keyword>
<dbReference type="Pfam" id="PF03938">
    <property type="entry name" value="OmpH"/>
    <property type="match status" value="1"/>
</dbReference>
<evidence type="ECO:0000313" key="3">
    <source>
        <dbReference type="EMBL" id="VAX40500.1"/>
    </source>
</evidence>
<evidence type="ECO:0000256" key="1">
    <source>
        <dbReference type="ARBA" id="ARBA00009091"/>
    </source>
</evidence>
<dbReference type="PANTHER" id="PTHR35089:SF1">
    <property type="entry name" value="CHAPERONE PROTEIN SKP"/>
    <property type="match status" value="1"/>
</dbReference>